<protein>
    <recommendedName>
        <fullName evidence="3">HNH endonuclease</fullName>
    </recommendedName>
</protein>
<dbReference type="Proteomes" id="UP001597467">
    <property type="component" value="Unassembled WGS sequence"/>
</dbReference>
<reference evidence="2" key="1">
    <citation type="journal article" date="2019" name="Int. J. Syst. Evol. Microbiol.">
        <title>The Global Catalogue of Microorganisms (GCM) 10K type strain sequencing project: providing services to taxonomists for standard genome sequencing and annotation.</title>
        <authorList>
            <consortium name="The Broad Institute Genomics Platform"/>
            <consortium name="The Broad Institute Genome Sequencing Center for Infectious Disease"/>
            <person name="Wu L."/>
            <person name="Ma J."/>
        </authorList>
    </citation>
    <scope>NUCLEOTIDE SEQUENCE [LARGE SCALE GENOMIC DNA]</scope>
    <source>
        <strain evidence="2">KCTC 42808</strain>
    </source>
</reference>
<name>A0ABW5K6A5_9FLAO</name>
<evidence type="ECO:0000313" key="2">
    <source>
        <dbReference type="Proteomes" id="UP001597467"/>
    </source>
</evidence>
<organism evidence="1 2">
    <name type="scientific">Lacinutrix gracilariae</name>
    <dbReference type="NCBI Taxonomy" id="1747198"/>
    <lineage>
        <taxon>Bacteria</taxon>
        <taxon>Pseudomonadati</taxon>
        <taxon>Bacteroidota</taxon>
        <taxon>Flavobacteriia</taxon>
        <taxon>Flavobacteriales</taxon>
        <taxon>Flavobacteriaceae</taxon>
        <taxon>Lacinutrix</taxon>
    </lineage>
</organism>
<sequence length="237" mass="28319">MNTKDICYWCSNPAIGDEHIPPKGLFPKGHRNNLITVRSCAKHNQDFSKIDERMRFYMTSMGGESEIAKNHFDNKTIRGLKRKESRGLAIDLVTSKFTTTEGDTFFRENATNWDSYFEKIIKGLYFYHFNKSLKDRTHFFSNKIRMLMLSANAHFYYHTIEHKLSQDWINGNPENKEIFDYKYYYSEHENQFLVIMTFYESHKVIGISLPNEKQIDHYSLNFEEYNKLREEIINKQK</sequence>
<evidence type="ECO:0000313" key="1">
    <source>
        <dbReference type="EMBL" id="MFD2543765.1"/>
    </source>
</evidence>
<dbReference type="RefSeq" id="WP_379905999.1">
    <property type="nucleotide sequence ID" value="NZ_JBHULM010000042.1"/>
</dbReference>
<proteinExistence type="predicted"/>
<keyword evidence="2" id="KW-1185">Reference proteome</keyword>
<evidence type="ECO:0008006" key="3">
    <source>
        <dbReference type="Google" id="ProtNLM"/>
    </source>
</evidence>
<accession>A0ABW5K6A5</accession>
<dbReference type="EMBL" id="JBHULM010000042">
    <property type="protein sequence ID" value="MFD2543765.1"/>
    <property type="molecule type" value="Genomic_DNA"/>
</dbReference>
<gene>
    <name evidence="1" type="ORF">ACFSSB_15670</name>
</gene>
<comment type="caution">
    <text evidence="1">The sequence shown here is derived from an EMBL/GenBank/DDBJ whole genome shotgun (WGS) entry which is preliminary data.</text>
</comment>